<dbReference type="Pfam" id="PF00651">
    <property type="entry name" value="BTB"/>
    <property type="match status" value="1"/>
</dbReference>
<evidence type="ECO:0000256" key="1">
    <source>
        <dbReference type="ARBA" id="ARBA00022737"/>
    </source>
</evidence>
<dbReference type="VEuPathDB" id="VectorBase:HLOH_045565"/>
<dbReference type="Gene3D" id="2.130.10.30">
    <property type="entry name" value="Regulator of chromosome condensation 1/beta-lactamase-inhibitor protein II"/>
    <property type="match status" value="2"/>
</dbReference>
<accession>A0A9J6G530</accession>
<feature type="repeat" description="RCC1" evidence="2">
    <location>
        <begin position="261"/>
        <end position="311"/>
    </location>
</feature>
<dbReference type="InterPro" id="IPR000408">
    <property type="entry name" value="Reg_chr_condens"/>
</dbReference>
<sequence>MAERSASLPALDLGTTTDLDKWLIFSNLDKAFVSKLRLACVFGSSGNEALMVTQDDDVYALGSNSSGCLGLGDTHGSLEPRKVDSLCRRGLHSVAYGSGPHVLAVTEAGELLSWGHNGYCQLGNNCNTQGLGALLHLGRPGAPGGTGGLRVAPLACAHHQRRGVCLGPEQLWPGGFGLDHKSAYTPQSGRRCIGVACGQTSSMAVLENGEVFGWGYNGNGQLGLGNNVNQTSPRRVTNLQGVVIQKVVCGYAHTMALSDEGVLYTWGANSYGQLGTGNKANQVSPFRMPTDIGRIVEIAASHYNHISALMTQTSRVYMWGQCRGQSVTTPTETPFHSIHDVFACFACPTVSWKPMIVDICNHNKVGDSLKLAFNDPSTSDLKFCVEGRMIHVHKAILKIRCEHFRSMFQAPWDEDEKDTVDVTTFPYAVYKAFLEYLYTDRVDLPPEDAIGLLDLANSYCEAQLKRHCERIIMHGVLVDNVAMLYAAAIKFEAKVGPRS</sequence>
<evidence type="ECO:0000313" key="5">
    <source>
        <dbReference type="Proteomes" id="UP000821853"/>
    </source>
</evidence>
<proteinExistence type="predicted"/>
<dbReference type="PROSITE" id="PS50097">
    <property type="entry name" value="BTB"/>
    <property type="match status" value="1"/>
</dbReference>
<dbReference type="PRINTS" id="PR00633">
    <property type="entry name" value="RCCNDNSATION"/>
</dbReference>
<dbReference type="CDD" id="cd18298">
    <property type="entry name" value="BTB_POZ_RCBTB1_2"/>
    <property type="match status" value="1"/>
</dbReference>
<dbReference type="InterPro" id="IPR011333">
    <property type="entry name" value="SKP1/BTB/POZ_sf"/>
</dbReference>
<dbReference type="PANTHER" id="PTHR22872:SF10">
    <property type="entry name" value="ULTRAVIOLET-B RECEPTOR UVR8"/>
    <property type="match status" value="1"/>
</dbReference>
<feature type="domain" description="BTB" evidence="3">
    <location>
        <begin position="379"/>
        <end position="446"/>
    </location>
</feature>
<dbReference type="InterPro" id="IPR000210">
    <property type="entry name" value="BTB/POZ_dom"/>
</dbReference>
<comment type="caution">
    <text evidence="4">The sequence shown here is derived from an EMBL/GenBank/DDBJ whole genome shotgun (WGS) entry which is preliminary data.</text>
</comment>
<evidence type="ECO:0000313" key="4">
    <source>
        <dbReference type="EMBL" id="KAH9370610.1"/>
    </source>
</evidence>
<gene>
    <name evidence="4" type="ORF">HPB48_010727</name>
</gene>
<dbReference type="Proteomes" id="UP000821853">
    <property type="component" value="Chromosome 3"/>
</dbReference>
<dbReference type="OrthoDB" id="10051363at2759"/>
<name>A0A9J6G530_HAELO</name>
<evidence type="ECO:0000259" key="3">
    <source>
        <dbReference type="PROSITE" id="PS50097"/>
    </source>
</evidence>
<feature type="repeat" description="RCC1" evidence="2">
    <location>
        <begin position="56"/>
        <end position="107"/>
    </location>
</feature>
<reference evidence="4 5" key="1">
    <citation type="journal article" date="2020" name="Cell">
        <title>Large-Scale Comparative Analyses of Tick Genomes Elucidate Their Genetic Diversity and Vector Capacities.</title>
        <authorList>
            <consortium name="Tick Genome and Microbiome Consortium (TIGMIC)"/>
            <person name="Jia N."/>
            <person name="Wang J."/>
            <person name="Shi W."/>
            <person name="Du L."/>
            <person name="Sun Y."/>
            <person name="Zhan W."/>
            <person name="Jiang J.F."/>
            <person name="Wang Q."/>
            <person name="Zhang B."/>
            <person name="Ji P."/>
            <person name="Bell-Sakyi L."/>
            <person name="Cui X.M."/>
            <person name="Yuan T.T."/>
            <person name="Jiang B.G."/>
            <person name="Yang W.F."/>
            <person name="Lam T.T."/>
            <person name="Chang Q.C."/>
            <person name="Ding S.J."/>
            <person name="Wang X.J."/>
            <person name="Zhu J.G."/>
            <person name="Ruan X.D."/>
            <person name="Zhao L."/>
            <person name="Wei J.T."/>
            <person name="Ye R.Z."/>
            <person name="Que T.C."/>
            <person name="Du C.H."/>
            <person name="Zhou Y.H."/>
            <person name="Cheng J.X."/>
            <person name="Dai P.F."/>
            <person name="Guo W.B."/>
            <person name="Han X.H."/>
            <person name="Huang E.J."/>
            <person name="Li L.F."/>
            <person name="Wei W."/>
            <person name="Gao Y.C."/>
            <person name="Liu J.Z."/>
            <person name="Shao H.Z."/>
            <person name="Wang X."/>
            <person name="Wang C.C."/>
            <person name="Yang T.C."/>
            <person name="Huo Q.B."/>
            <person name="Li W."/>
            <person name="Chen H.Y."/>
            <person name="Chen S.E."/>
            <person name="Zhou L.G."/>
            <person name="Ni X.B."/>
            <person name="Tian J.H."/>
            <person name="Sheng Y."/>
            <person name="Liu T."/>
            <person name="Pan Y.S."/>
            <person name="Xia L.Y."/>
            <person name="Li J."/>
            <person name="Zhao F."/>
            <person name="Cao W.C."/>
        </authorList>
    </citation>
    <scope>NUCLEOTIDE SEQUENCE [LARGE SCALE GENOMIC DNA]</scope>
    <source>
        <strain evidence="4">HaeL-2018</strain>
    </source>
</reference>
<dbReference type="OMA" id="TSKVYMW"/>
<dbReference type="AlphaFoldDB" id="A0A9J6G530"/>
<dbReference type="SUPFAM" id="SSF50985">
    <property type="entry name" value="RCC1/BLIP-II"/>
    <property type="match status" value="1"/>
</dbReference>
<keyword evidence="5" id="KW-1185">Reference proteome</keyword>
<dbReference type="Pfam" id="PF00415">
    <property type="entry name" value="RCC1"/>
    <property type="match status" value="3"/>
</dbReference>
<protein>
    <recommendedName>
        <fullName evidence="3">BTB domain-containing protein</fullName>
    </recommendedName>
</protein>
<dbReference type="SUPFAM" id="SSF54695">
    <property type="entry name" value="POZ domain"/>
    <property type="match status" value="1"/>
</dbReference>
<dbReference type="EMBL" id="JABSTR010000005">
    <property type="protein sequence ID" value="KAH9370610.1"/>
    <property type="molecule type" value="Genomic_DNA"/>
</dbReference>
<evidence type="ECO:0000256" key="2">
    <source>
        <dbReference type="PROSITE-ProRule" id="PRU00235"/>
    </source>
</evidence>
<feature type="repeat" description="RCC1" evidence="2">
    <location>
        <begin position="209"/>
        <end position="260"/>
    </location>
</feature>
<dbReference type="PANTHER" id="PTHR22872">
    <property type="entry name" value="BTK-BINDING PROTEIN-RELATED"/>
    <property type="match status" value="1"/>
</dbReference>
<organism evidence="4 5">
    <name type="scientific">Haemaphysalis longicornis</name>
    <name type="common">Bush tick</name>
    <dbReference type="NCBI Taxonomy" id="44386"/>
    <lineage>
        <taxon>Eukaryota</taxon>
        <taxon>Metazoa</taxon>
        <taxon>Ecdysozoa</taxon>
        <taxon>Arthropoda</taxon>
        <taxon>Chelicerata</taxon>
        <taxon>Arachnida</taxon>
        <taxon>Acari</taxon>
        <taxon>Parasitiformes</taxon>
        <taxon>Ixodida</taxon>
        <taxon>Ixodoidea</taxon>
        <taxon>Ixodidae</taxon>
        <taxon>Haemaphysalinae</taxon>
        <taxon>Haemaphysalis</taxon>
    </lineage>
</organism>
<keyword evidence="1" id="KW-0677">Repeat</keyword>
<dbReference type="Gene3D" id="3.30.710.10">
    <property type="entry name" value="Potassium Channel Kv1.1, Chain A"/>
    <property type="match status" value="1"/>
</dbReference>
<dbReference type="SMART" id="SM00225">
    <property type="entry name" value="BTB"/>
    <property type="match status" value="1"/>
</dbReference>
<dbReference type="InterPro" id="IPR051625">
    <property type="entry name" value="Signaling_Regulatory_Domain"/>
</dbReference>
<dbReference type="InterPro" id="IPR009091">
    <property type="entry name" value="RCC1/BLIP-II"/>
</dbReference>
<dbReference type="PROSITE" id="PS50012">
    <property type="entry name" value="RCC1_3"/>
    <property type="match status" value="3"/>
</dbReference>